<sequence length="108" mass="12236">MPRVHGKIKDLSRFDAQFFSTHPKQAHVMDPQLRLLLETSYEAILDAGYDPETLRRRKIGVFIGNSASETGEAFKLDRTKMDGYVALGSHRAMFSNRISYSPSTCKVK</sequence>
<proteinExistence type="predicted"/>
<keyword evidence="11" id="KW-1185">Reference proteome</keyword>
<dbReference type="PROSITE" id="PS52004">
    <property type="entry name" value="KS3_2"/>
    <property type="match status" value="1"/>
</dbReference>
<dbReference type="AlphaFoldDB" id="A0A9J6D173"/>
<accession>A0A9J6D173</accession>
<evidence type="ECO:0000256" key="2">
    <source>
        <dbReference type="ARBA" id="ARBA00022516"/>
    </source>
</evidence>
<dbReference type="EMBL" id="JABSTU010003035">
    <property type="protein sequence ID" value="KAH7977087.1"/>
    <property type="molecule type" value="Genomic_DNA"/>
</dbReference>
<keyword evidence="2" id="KW-0444">Lipid biosynthesis</keyword>
<name>A0A9J6D173_RHIMP</name>
<dbReference type="InterPro" id="IPR020841">
    <property type="entry name" value="PKS_Beta-ketoAc_synthase_dom"/>
</dbReference>
<dbReference type="SUPFAM" id="SSF53901">
    <property type="entry name" value="Thiolase-like"/>
    <property type="match status" value="1"/>
</dbReference>
<keyword evidence="7" id="KW-0275">Fatty acid biosynthesis</keyword>
<dbReference type="PANTHER" id="PTHR43775">
    <property type="entry name" value="FATTY ACID SYNTHASE"/>
    <property type="match status" value="1"/>
</dbReference>
<dbReference type="Gene3D" id="3.40.47.10">
    <property type="match status" value="1"/>
</dbReference>
<evidence type="ECO:0000313" key="11">
    <source>
        <dbReference type="Proteomes" id="UP000821866"/>
    </source>
</evidence>
<dbReference type="Proteomes" id="UP000821866">
    <property type="component" value="Unassembled WGS sequence"/>
</dbReference>
<reference evidence="10" key="2">
    <citation type="submission" date="2021-09" db="EMBL/GenBank/DDBJ databases">
        <authorList>
            <person name="Jia N."/>
            <person name="Wang J."/>
            <person name="Shi W."/>
            <person name="Du L."/>
            <person name="Sun Y."/>
            <person name="Zhan W."/>
            <person name="Jiang J."/>
            <person name="Wang Q."/>
            <person name="Zhang B."/>
            <person name="Ji P."/>
            <person name="Sakyi L.B."/>
            <person name="Cui X."/>
            <person name="Yuan T."/>
            <person name="Jiang B."/>
            <person name="Yang W."/>
            <person name="Lam T.T.-Y."/>
            <person name="Chang Q."/>
            <person name="Ding S."/>
            <person name="Wang X."/>
            <person name="Zhu J."/>
            <person name="Ruan X."/>
            <person name="Zhao L."/>
            <person name="Wei J."/>
            <person name="Que T."/>
            <person name="Du C."/>
            <person name="Cheng J."/>
            <person name="Dai P."/>
            <person name="Han X."/>
            <person name="Huang E."/>
            <person name="Gao Y."/>
            <person name="Liu J."/>
            <person name="Shao H."/>
            <person name="Ye R."/>
            <person name="Li L."/>
            <person name="Wei W."/>
            <person name="Wang X."/>
            <person name="Wang C."/>
            <person name="Huo Q."/>
            <person name="Li W."/>
            <person name="Guo W."/>
            <person name="Chen H."/>
            <person name="Chen S."/>
            <person name="Zhou L."/>
            <person name="Zhou L."/>
            <person name="Ni X."/>
            <person name="Tian J."/>
            <person name="Zhou Y."/>
            <person name="Sheng Y."/>
            <person name="Liu T."/>
            <person name="Pan Y."/>
            <person name="Xia L."/>
            <person name="Li J."/>
            <person name="Zhao F."/>
            <person name="Cao W."/>
        </authorList>
    </citation>
    <scope>NUCLEOTIDE SEQUENCE</scope>
    <source>
        <strain evidence="10">Rmic-2018</strain>
        <tissue evidence="10">Larvae</tissue>
    </source>
</reference>
<protein>
    <recommendedName>
        <fullName evidence="9">Ketosynthase family 3 (KS3) domain-containing protein</fullName>
    </recommendedName>
</protein>
<evidence type="ECO:0000256" key="8">
    <source>
        <dbReference type="ARBA" id="ARBA00023268"/>
    </source>
</evidence>
<keyword evidence="6" id="KW-0443">Lipid metabolism</keyword>
<comment type="caution">
    <text evidence="10">The sequence shown here is derived from an EMBL/GenBank/DDBJ whole genome shotgun (WGS) entry which is preliminary data.</text>
</comment>
<dbReference type="InterPro" id="IPR050091">
    <property type="entry name" value="PKS_NRPS_Biosynth_Enz"/>
</dbReference>
<evidence type="ECO:0000256" key="5">
    <source>
        <dbReference type="ARBA" id="ARBA00023002"/>
    </source>
</evidence>
<dbReference type="InterPro" id="IPR014030">
    <property type="entry name" value="Ketoacyl_synth_N"/>
</dbReference>
<keyword evidence="1" id="KW-0596">Phosphopantetheine</keyword>
<evidence type="ECO:0000256" key="1">
    <source>
        <dbReference type="ARBA" id="ARBA00022450"/>
    </source>
</evidence>
<dbReference type="GO" id="GO:0004312">
    <property type="term" value="F:fatty acid synthase activity"/>
    <property type="evidence" value="ECO:0007669"/>
    <property type="project" value="TreeGrafter"/>
</dbReference>
<evidence type="ECO:0000256" key="3">
    <source>
        <dbReference type="ARBA" id="ARBA00022832"/>
    </source>
</evidence>
<dbReference type="PANTHER" id="PTHR43775:SF7">
    <property type="entry name" value="FATTY ACID SYNTHASE"/>
    <property type="match status" value="1"/>
</dbReference>
<evidence type="ECO:0000256" key="6">
    <source>
        <dbReference type="ARBA" id="ARBA00023098"/>
    </source>
</evidence>
<keyword evidence="8" id="KW-0511">Multifunctional enzyme</keyword>
<organism evidence="10 11">
    <name type="scientific">Rhipicephalus microplus</name>
    <name type="common">Cattle tick</name>
    <name type="synonym">Boophilus microplus</name>
    <dbReference type="NCBI Taxonomy" id="6941"/>
    <lineage>
        <taxon>Eukaryota</taxon>
        <taxon>Metazoa</taxon>
        <taxon>Ecdysozoa</taxon>
        <taxon>Arthropoda</taxon>
        <taxon>Chelicerata</taxon>
        <taxon>Arachnida</taxon>
        <taxon>Acari</taxon>
        <taxon>Parasitiformes</taxon>
        <taxon>Ixodida</taxon>
        <taxon>Ixodoidea</taxon>
        <taxon>Ixodidae</taxon>
        <taxon>Rhipicephalinae</taxon>
        <taxon>Rhipicephalus</taxon>
        <taxon>Boophilus</taxon>
    </lineage>
</organism>
<gene>
    <name evidence="10" type="ORF">HPB51_027049</name>
</gene>
<keyword evidence="4" id="KW-0521">NADP</keyword>
<evidence type="ECO:0000259" key="9">
    <source>
        <dbReference type="PROSITE" id="PS52004"/>
    </source>
</evidence>
<dbReference type="Pfam" id="PF00109">
    <property type="entry name" value="ketoacyl-synt"/>
    <property type="match status" value="1"/>
</dbReference>
<keyword evidence="3" id="KW-0276">Fatty acid metabolism</keyword>
<feature type="domain" description="Ketosynthase family 3 (KS3)" evidence="9">
    <location>
        <begin position="1"/>
        <end position="108"/>
    </location>
</feature>
<evidence type="ECO:0000313" key="10">
    <source>
        <dbReference type="EMBL" id="KAH7977087.1"/>
    </source>
</evidence>
<reference evidence="10" key="1">
    <citation type="journal article" date="2020" name="Cell">
        <title>Large-Scale Comparative Analyses of Tick Genomes Elucidate Their Genetic Diversity and Vector Capacities.</title>
        <authorList>
            <consortium name="Tick Genome and Microbiome Consortium (TIGMIC)"/>
            <person name="Jia N."/>
            <person name="Wang J."/>
            <person name="Shi W."/>
            <person name="Du L."/>
            <person name="Sun Y."/>
            <person name="Zhan W."/>
            <person name="Jiang J.F."/>
            <person name="Wang Q."/>
            <person name="Zhang B."/>
            <person name="Ji P."/>
            <person name="Bell-Sakyi L."/>
            <person name="Cui X.M."/>
            <person name="Yuan T.T."/>
            <person name="Jiang B.G."/>
            <person name="Yang W.F."/>
            <person name="Lam T.T."/>
            <person name="Chang Q.C."/>
            <person name="Ding S.J."/>
            <person name="Wang X.J."/>
            <person name="Zhu J.G."/>
            <person name="Ruan X.D."/>
            <person name="Zhao L."/>
            <person name="Wei J.T."/>
            <person name="Ye R.Z."/>
            <person name="Que T.C."/>
            <person name="Du C.H."/>
            <person name="Zhou Y.H."/>
            <person name="Cheng J.X."/>
            <person name="Dai P.F."/>
            <person name="Guo W.B."/>
            <person name="Han X.H."/>
            <person name="Huang E.J."/>
            <person name="Li L.F."/>
            <person name="Wei W."/>
            <person name="Gao Y.C."/>
            <person name="Liu J.Z."/>
            <person name="Shao H.Z."/>
            <person name="Wang X."/>
            <person name="Wang C.C."/>
            <person name="Yang T.C."/>
            <person name="Huo Q.B."/>
            <person name="Li W."/>
            <person name="Chen H.Y."/>
            <person name="Chen S.E."/>
            <person name="Zhou L.G."/>
            <person name="Ni X.B."/>
            <person name="Tian J.H."/>
            <person name="Sheng Y."/>
            <person name="Liu T."/>
            <person name="Pan Y.S."/>
            <person name="Xia L.Y."/>
            <person name="Li J."/>
            <person name="Zhao F."/>
            <person name="Cao W.C."/>
        </authorList>
    </citation>
    <scope>NUCLEOTIDE SEQUENCE</scope>
    <source>
        <strain evidence="10">Rmic-2018</strain>
    </source>
</reference>
<dbReference type="InterPro" id="IPR016039">
    <property type="entry name" value="Thiolase-like"/>
</dbReference>
<dbReference type="GO" id="GO:0006633">
    <property type="term" value="P:fatty acid biosynthetic process"/>
    <property type="evidence" value="ECO:0007669"/>
    <property type="project" value="UniProtKB-KW"/>
</dbReference>
<evidence type="ECO:0000256" key="4">
    <source>
        <dbReference type="ARBA" id="ARBA00022857"/>
    </source>
</evidence>
<dbReference type="GO" id="GO:0016491">
    <property type="term" value="F:oxidoreductase activity"/>
    <property type="evidence" value="ECO:0007669"/>
    <property type="project" value="UniProtKB-KW"/>
</dbReference>
<keyword evidence="5" id="KW-0560">Oxidoreductase</keyword>
<dbReference type="VEuPathDB" id="VectorBase:LOC119184083"/>
<evidence type="ECO:0000256" key="7">
    <source>
        <dbReference type="ARBA" id="ARBA00023160"/>
    </source>
</evidence>